<dbReference type="AlphaFoldDB" id="A0A2J6PE51"/>
<accession>A0A2J6PE51</accession>
<gene>
    <name evidence="2" type="ORF">NA56DRAFT_666490</name>
</gene>
<evidence type="ECO:0000313" key="3">
    <source>
        <dbReference type="Proteomes" id="UP000235672"/>
    </source>
</evidence>
<evidence type="ECO:0000256" key="1">
    <source>
        <dbReference type="SAM" id="SignalP"/>
    </source>
</evidence>
<feature type="chain" id="PRO_5014456065" evidence="1">
    <location>
        <begin position="26"/>
        <end position="240"/>
    </location>
</feature>
<dbReference type="OrthoDB" id="4140225at2759"/>
<proteinExistence type="predicted"/>
<keyword evidence="3" id="KW-1185">Reference proteome</keyword>
<reference evidence="2 3" key="1">
    <citation type="submission" date="2016-05" db="EMBL/GenBank/DDBJ databases">
        <title>A degradative enzymes factory behind the ericoid mycorrhizal symbiosis.</title>
        <authorList>
            <consortium name="DOE Joint Genome Institute"/>
            <person name="Martino E."/>
            <person name="Morin E."/>
            <person name="Grelet G."/>
            <person name="Kuo A."/>
            <person name="Kohler A."/>
            <person name="Daghino S."/>
            <person name="Barry K."/>
            <person name="Choi C."/>
            <person name="Cichocki N."/>
            <person name="Clum A."/>
            <person name="Copeland A."/>
            <person name="Hainaut M."/>
            <person name="Haridas S."/>
            <person name="Labutti K."/>
            <person name="Lindquist E."/>
            <person name="Lipzen A."/>
            <person name="Khouja H.-R."/>
            <person name="Murat C."/>
            <person name="Ohm R."/>
            <person name="Olson A."/>
            <person name="Spatafora J."/>
            <person name="Veneault-Fourrey C."/>
            <person name="Henrissat B."/>
            <person name="Grigoriev I."/>
            <person name="Martin F."/>
            <person name="Perotto S."/>
        </authorList>
    </citation>
    <scope>NUCLEOTIDE SEQUENCE [LARGE SCALE GENOMIC DNA]</scope>
    <source>
        <strain evidence="2 3">UAMH 7357</strain>
    </source>
</reference>
<protein>
    <submittedName>
        <fullName evidence="2">Uncharacterized protein</fullName>
    </submittedName>
</protein>
<keyword evidence="1" id="KW-0732">Signal</keyword>
<sequence length="240" mass="27717">MRLPSLPTLVISLAPLNLFLNEVESVDFPLISKEAFESLAREVVVLGGLLISASGEYYQGYAESNKLKIHHGTKSLLSQLQQASDKAVDEIGNVDFVKTGAPFTVDPAMQDLWCNYRQRAKQITQYITLPCQTEKGILEEPTHISDTYVYNHFLELLSLGEAGIEIQDAINRLFDELMKLLHNCSRRMRGMKDLKRRQLPPLLTRIRESPEIRRKWLQMSLSRRWRKHRLGDQRHQAYKQ</sequence>
<dbReference type="EMBL" id="KZ613554">
    <property type="protein sequence ID" value="PMD12307.1"/>
    <property type="molecule type" value="Genomic_DNA"/>
</dbReference>
<name>A0A2J6PE51_9HELO</name>
<feature type="signal peptide" evidence="1">
    <location>
        <begin position="1"/>
        <end position="25"/>
    </location>
</feature>
<dbReference type="Proteomes" id="UP000235672">
    <property type="component" value="Unassembled WGS sequence"/>
</dbReference>
<organism evidence="2 3">
    <name type="scientific">Hyaloscypha hepaticicola</name>
    <dbReference type="NCBI Taxonomy" id="2082293"/>
    <lineage>
        <taxon>Eukaryota</taxon>
        <taxon>Fungi</taxon>
        <taxon>Dikarya</taxon>
        <taxon>Ascomycota</taxon>
        <taxon>Pezizomycotina</taxon>
        <taxon>Leotiomycetes</taxon>
        <taxon>Helotiales</taxon>
        <taxon>Hyaloscyphaceae</taxon>
        <taxon>Hyaloscypha</taxon>
    </lineage>
</organism>
<evidence type="ECO:0000313" key="2">
    <source>
        <dbReference type="EMBL" id="PMD12307.1"/>
    </source>
</evidence>